<sequence>MDNISYMDGELFKAAKDGDMEVLFNKYKGGLDRLLDGQQNTALHVYSTSGGRQVIKKECRSLFSSYTTRSEKEVSINYLEQLLDRCPSLLLQGNARGEIPLHLAARHGNSEIVEFLIKRSKEQYGDLEQMLRMTDKDQNTALHKAVQYFDNLQVVRLLLKEDPTLSNSVNTSGVTPLYLAARRGFFRSVAEILDANCKPMALVGPHGRTILHAAALGGSEQTVKIILERKKHLTKEGDEDGWTPLHYAAHRGHYLLVEALLENDGSAAAYLTDKERGISPLHLAALQGDIDMMRCIISHCPGCVGIVDKRGWNFLHFANVTLHPPYFAYDNRFILNVNDDKDVNGITPFHVARYGPHSSKYSSRPVWDENSSQVAENKVIIYGFSILCKKIEEVLKEISNIEVAGIPVRGFSNTLAATTKGKNNHSTDSYNEREEKIRQTHLLVATLVATVTFTAAFTVPGGYKSDKGTAILSRNTAFNVFVISNSLAFVSSLSAVYTHILISGEKHSTKCYRLFYHMVDPLTGFGMMAMAMAFSTGLYAVLETSLGLAIAACSIGNLFFLIISYAYYKGYGVYLVYENLKWLFTDNFLSVWKSSI</sequence>
<keyword evidence="6 8" id="KW-0472">Membrane</keyword>
<dbReference type="EMBL" id="AWWV01012527">
    <property type="protein sequence ID" value="OMO66449.1"/>
    <property type="molecule type" value="Genomic_DNA"/>
</dbReference>
<dbReference type="InterPro" id="IPR002110">
    <property type="entry name" value="Ankyrin_rpt"/>
</dbReference>
<evidence type="ECO:0000256" key="2">
    <source>
        <dbReference type="ARBA" id="ARBA00022692"/>
    </source>
</evidence>
<keyword evidence="2 8" id="KW-0812">Transmembrane</keyword>
<dbReference type="InterPro" id="IPR036770">
    <property type="entry name" value="Ankyrin_rpt-contain_sf"/>
</dbReference>
<dbReference type="PANTHER" id="PTHR24186:SF50">
    <property type="entry name" value="ANKYRIN REPEAT-CONTAINING PROTEIN ITN1-LIKE ISOFORM X1"/>
    <property type="match status" value="1"/>
</dbReference>
<keyword evidence="5 7" id="KW-0040">ANK repeat</keyword>
<feature type="repeat" description="ANK" evidence="7">
    <location>
        <begin position="240"/>
        <end position="263"/>
    </location>
</feature>
<dbReference type="Proteomes" id="UP000188268">
    <property type="component" value="Unassembled WGS sequence"/>
</dbReference>
<dbReference type="GO" id="GO:0005886">
    <property type="term" value="C:plasma membrane"/>
    <property type="evidence" value="ECO:0007669"/>
    <property type="project" value="TreeGrafter"/>
</dbReference>
<organism evidence="10 11">
    <name type="scientific">Corchorus capsularis</name>
    <name type="common">Jute</name>
    <dbReference type="NCBI Taxonomy" id="210143"/>
    <lineage>
        <taxon>Eukaryota</taxon>
        <taxon>Viridiplantae</taxon>
        <taxon>Streptophyta</taxon>
        <taxon>Embryophyta</taxon>
        <taxon>Tracheophyta</taxon>
        <taxon>Spermatophyta</taxon>
        <taxon>Magnoliopsida</taxon>
        <taxon>eudicotyledons</taxon>
        <taxon>Gunneridae</taxon>
        <taxon>Pentapetalae</taxon>
        <taxon>rosids</taxon>
        <taxon>malvids</taxon>
        <taxon>Malvales</taxon>
        <taxon>Malvaceae</taxon>
        <taxon>Grewioideae</taxon>
        <taxon>Apeibeae</taxon>
        <taxon>Corchorus</taxon>
    </lineage>
</organism>
<protein>
    <recommendedName>
        <fullName evidence="9">PGG domain-containing protein</fullName>
    </recommendedName>
</protein>
<feature type="transmembrane region" description="Helical" evidence="8">
    <location>
        <begin position="480"/>
        <end position="502"/>
    </location>
</feature>
<dbReference type="Pfam" id="PF12796">
    <property type="entry name" value="Ank_2"/>
    <property type="match status" value="2"/>
</dbReference>
<evidence type="ECO:0000259" key="9">
    <source>
        <dbReference type="Pfam" id="PF13962"/>
    </source>
</evidence>
<evidence type="ECO:0000313" key="11">
    <source>
        <dbReference type="Proteomes" id="UP000188268"/>
    </source>
</evidence>
<feature type="repeat" description="ANK" evidence="7">
    <location>
        <begin position="276"/>
        <end position="299"/>
    </location>
</feature>
<accession>A0A1R3H7W5</accession>
<comment type="subcellular location">
    <subcellularLocation>
        <location evidence="1">Membrane</location>
        <topology evidence="1">Multi-pass membrane protein</topology>
    </subcellularLocation>
</comment>
<feature type="repeat" description="ANK" evidence="7">
    <location>
        <begin position="206"/>
        <end position="238"/>
    </location>
</feature>
<dbReference type="PROSITE" id="PS50088">
    <property type="entry name" value="ANK_REPEAT"/>
    <property type="match status" value="4"/>
</dbReference>
<dbReference type="SUPFAM" id="SSF48403">
    <property type="entry name" value="Ankyrin repeat"/>
    <property type="match status" value="2"/>
</dbReference>
<name>A0A1R3H7W5_COCAP</name>
<dbReference type="PROSITE" id="PS50297">
    <property type="entry name" value="ANK_REP_REGION"/>
    <property type="match status" value="4"/>
</dbReference>
<dbReference type="Gramene" id="OMO66449">
    <property type="protein sequence ID" value="OMO66449"/>
    <property type="gene ID" value="CCACVL1_21135"/>
</dbReference>
<evidence type="ECO:0000256" key="1">
    <source>
        <dbReference type="ARBA" id="ARBA00004141"/>
    </source>
</evidence>
<evidence type="ECO:0000256" key="5">
    <source>
        <dbReference type="ARBA" id="ARBA00023043"/>
    </source>
</evidence>
<evidence type="ECO:0000256" key="3">
    <source>
        <dbReference type="ARBA" id="ARBA00022737"/>
    </source>
</evidence>
<dbReference type="OrthoDB" id="1002120at2759"/>
<evidence type="ECO:0000313" key="10">
    <source>
        <dbReference type="EMBL" id="OMO66449.1"/>
    </source>
</evidence>
<feature type="transmembrane region" description="Helical" evidence="8">
    <location>
        <begin position="548"/>
        <end position="568"/>
    </location>
</feature>
<feature type="domain" description="PGG" evidence="9">
    <location>
        <begin position="432"/>
        <end position="541"/>
    </location>
</feature>
<keyword evidence="3" id="KW-0677">Repeat</keyword>
<feature type="repeat" description="ANK" evidence="7">
    <location>
        <begin position="96"/>
        <end position="120"/>
    </location>
</feature>
<dbReference type="InterPro" id="IPR026961">
    <property type="entry name" value="PGG_dom"/>
</dbReference>
<dbReference type="SMART" id="SM00248">
    <property type="entry name" value="ANK"/>
    <property type="match status" value="7"/>
</dbReference>
<evidence type="ECO:0000256" key="4">
    <source>
        <dbReference type="ARBA" id="ARBA00022989"/>
    </source>
</evidence>
<dbReference type="STRING" id="210143.A0A1R3H7W5"/>
<dbReference type="PANTHER" id="PTHR24186">
    <property type="entry name" value="PROTEIN PHOSPHATASE 1 REGULATORY SUBUNIT"/>
    <property type="match status" value="1"/>
</dbReference>
<gene>
    <name evidence="10" type="ORF">CCACVL1_21135</name>
</gene>
<dbReference type="Gene3D" id="1.25.40.20">
    <property type="entry name" value="Ankyrin repeat-containing domain"/>
    <property type="match status" value="2"/>
</dbReference>
<evidence type="ECO:0000256" key="8">
    <source>
        <dbReference type="SAM" id="Phobius"/>
    </source>
</evidence>
<keyword evidence="11" id="KW-1185">Reference proteome</keyword>
<proteinExistence type="predicted"/>
<dbReference type="Pfam" id="PF13606">
    <property type="entry name" value="Ank_3"/>
    <property type="match status" value="1"/>
</dbReference>
<evidence type="ECO:0000256" key="7">
    <source>
        <dbReference type="PROSITE-ProRule" id="PRU00023"/>
    </source>
</evidence>
<reference evidence="10 11" key="1">
    <citation type="submission" date="2013-09" db="EMBL/GenBank/DDBJ databases">
        <title>Corchorus capsularis genome sequencing.</title>
        <authorList>
            <person name="Alam M."/>
            <person name="Haque M.S."/>
            <person name="Islam M.S."/>
            <person name="Emdad E.M."/>
            <person name="Islam M.M."/>
            <person name="Ahmed B."/>
            <person name="Halim A."/>
            <person name="Hossen Q.M.M."/>
            <person name="Hossain M.Z."/>
            <person name="Ahmed R."/>
            <person name="Khan M.M."/>
            <person name="Islam R."/>
            <person name="Rashid M.M."/>
            <person name="Khan S.A."/>
            <person name="Rahman M.S."/>
            <person name="Alam M."/>
        </authorList>
    </citation>
    <scope>NUCLEOTIDE SEQUENCE [LARGE SCALE GENOMIC DNA]</scope>
    <source>
        <strain evidence="11">cv. CVL-1</strain>
        <tissue evidence="10">Whole seedling</tissue>
    </source>
</reference>
<comment type="caution">
    <text evidence="10">The sequence shown here is derived from an EMBL/GenBank/DDBJ whole genome shotgun (WGS) entry which is preliminary data.</text>
</comment>
<dbReference type="AlphaFoldDB" id="A0A1R3H7W5"/>
<feature type="transmembrane region" description="Helical" evidence="8">
    <location>
        <begin position="522"/>
        <end position="542"/>
    </location>
</feature>
<dbReference type="Pfam" id="PF13962">
    <property type="entry name" value="PGG"/>
    <property type="match status" value="1"/>
</dbReference>
<dbReference type="OMA" id="HDFANIG"/>
<evidence type="ECO:0000256" key="6">
    <source>
        <dbReference type="ARBA" id="ARBA00023136"/>
    </source>
</evidence>
<feature type="transmembrane region" description="Helical" evidence="8">
    <location>
        <begin position="442"/>
        <end position="460"/>
    </location>
</feature>
<keyword evidence="4 8" id="KW-1133">Transmembrane helix</keyword>